<evidence type="ECO:0008006" key="3">
    <source>
        <dbReference type="Google" id="ProtNLM"/>
    </source>
</evidence>
<reference evidence="1 2" key="1">
    <citation type="submission" date="2023-05" db="EMBL/GenBank/DDBJ databases">
        <title>Genome sequence of Pinibacter sp. MAH-24.</title>
        <authorList>
            <person name="Huq M.A."/>
        </authorList>
    </citation>
    <scope>NUCLEOTIDE SEQUENCE [LARGE SCALE GENOMIC DNA]</scope>
    <source>
        <strain evidence="1 2">MAH-24</strain>
    </source>
</reference>
<gene>
    <name evidence="1" type="ORF">QJ048_23260</name>
</gene>
<proteinExistence type="predicted"/>
<name>A0ABT6RJI4_9BACT</name>
<dbReference type="InterPro" id="IPR058087">
    <property type="entry name" value="XAC2610_dom"/>
</dbReference>
<evidence type="ECO:0000313" key="1">
    <source>
        <dbReference type="EMBL" id="MDI3322729.1"/>
    </source>
</evidence>
<accession>A0ABT6RJI4</accession>
<protein>
    <recommendedName>
        <fullName evidence="3">VCBS repeat-containing protein</fullName>
    </recommendedName>
</protein>
<dbReference type="RefSeq" id="WP_282336874.1">
    <property type="nucleotide sequence ID" value="NZ_JASBRG010000008.1"/>
</dbReference>
<sequence length="319" mass="37312">MAKRTEGMLIPNLRKAQNVNGNPMKATTHIFAIAILLLFISCRQANEKKTVAANHSDTKTFVDKKEEERLEKRKQIDEQEKLDSINDDKVLSEAIKIVEQRKGQDRYKMSYVSTMPDSSYQVDVDIKSDFYFSNELPNLIIRRTTPSSIYIDIFLKKNQLYQKILFHKQWALEYTSDTIRDINGDGLKDFVVNWYGRTGCCLKAFSNVYLLRSDKKSFSNSFEFINPTFSPKEQIVRGVCYGHPGETEMYKYKWNKEAVDTIEYIYYEKNGKGEKTGKFIISNNLPYSDNHKVLKRLSFMPAEYRKIEGYDWFTDNLTL</sequence>
<keyword evidence="2" id="KW-1185">Reference proteome</keyword>
<evidence type="ECO:0000313" key="2">
    <source>
        <dbReference type="Proteomes" id="UP001226434"/>
    </source>
</evidence>
<dbReference type="EMBL" id="JASBRG010000008">
    <property type="protein sequence ID" value="MDI3322729.1"/>
    <property type="molecule type" value="Genomic_DNA"/>
</dbReference>
<comment type="caution">
    <text evidence="1">The sequence shown here is derived from an EMBL/GenBank/DDBJ whole genome shotgun (WGS) entry which is preliminary data.</text>
</comment>
<dbReference type="NCBIfam" id="NF047539">
    <property type="entry name" value="XAC2610_fam"/>
    <property type="match status" value="1"/>
</dbReference>
<dbReference type="Proteomes" id="UP001226434">
    <property type="component" value="Unassembled WGS sequence"/>
</dbReference>
<organism evidence="1 2">
    <name type="scientific">Pinibacter soli</name>
    <dbReference type="NCBI Taxonomy" id="3044211"/>
    <lineage>
        <taxon>Bacteria</taxon>
        <taxon>Pseudomonadati</taxon>
        <taxon>Bacteroidota</taxon>
        <taxon>Chitinophagia</taxon>
        <taxon>Chitinophagales</taxon>
        <taxon>Chitinophagaceae</taxon>
        <taxon>Pinibacter</taxon>
    </lineage>
</organism>